<proteinExistence type="predicted"/>
<dbReference type="Pfam" id="PF12804">
    <property type="entry name" value="NTP_transf_3"/>
    <property type="match status" value="1"/>
</dbReference>
<dbReference type="KEGG" id="dds:Ddes_1018"/>
<dbReference type="EMBL" id="CP001358">
    <property type="protein sequence ID" value="ACL48925.1"/>
    <property type="molecule type" value="Genomic_DNA"/>
</dbReference>
<sequence length="212" mass="23981">MQTAQSVVISCAGIGSRLGLGTTKALLEIEGRSLIAWQLDFFRDVEDVRVVVGYQANEVIKEALKFRSDVIFIYNHSYFETKTGASFYLGSRHANDLVIEYDGDLLVHPDDVRLCLETKGEYIAYSEKMSDDAVFVVVDGQGQVVGFSTQQGDFEWTGPACIDRRKVRYTSGNVYNQLESFLPMPGLKIRACDIDTFEDYERAIQFVRSWKL</sequence>
<dbReference type="AlphaFoldDB" id="B8IZJ8"/>
<organism evidence="2">
    <name type="scientific">Desulfovibrio desulfuricans (strain ATCC 27774 / DSM 6949 / MB)</name>
    <dbReference type="NCBI Taxonomy" id="525146"/>
    <lineage>
        <taxon>Bacteria</taxon>
        <taxon>Pseudomonadati</taxon>
        <taxon>Thermodesulfobacteriota</taxon>
        <taxon>Desulfovibrionia</taxon>
        <taxon>Desulfovibrionales</taxon>
        <taxon>Desulfovibrionaceae</taxon>
        <taxon>Desulfovibrio</taxon>
    </lineage>
</organism>
<feature type="domain" description="MobA-like NTP transferase" evidence="1">
    <location>
        <begin position="8"/>
        <end position="145"/>
    </location>
</feature>
<dbReference type="HOGENOM" id="CLU_109724_0_0_7"/>
<gene>
    <name evidence="2" type="ordered locus">Ddes_1018</name>
</gene>
<evidence type="ECO:0000259" key="1">
    <source>
        <dbReference type="Pfam" id="PF12804"/>
    </source>
</evidence>
<dbReference type="GO" id="GO:0016779">
    <property type="term" value="F:nucleotidyltransferase activity"/>
    <property type="evidence" value="ECO:0007669"/>
    <property type="project" value="UniProtKB-ARBA"/>
</dbReference>
<evidence type="ECO:0000313" key="2">
    <source>
        <dbReference type="EMBL" id="ACL48925.1"/>
    </source>
</evidence>
<name>B8IZJ8_DESDA</name>
<accession>B8IZJ8</accession>
<dbReference type="SUPFAM" id="SSF53448">
    <property type="entry name" value="Nucleotide-diphospho-sugar transferases"/>
    <property type="match status" value="1"/>
</dbReference>
<protein>
    <recommendedName>
        <fullName evidence="1">MobA-like NTP transferase domain-containing protein</fullName>
    </recommendedName>
</protein>
<reference evidence="2" key="1">
    <citation type="submission" date="2009-01" db="EMBL/GenBank/DDBJ databases">
        <title>Complete sequence of Desulfovibrio desulfuricans subsp. desulfuricans str. ATCC 27774.</title>
        <authorList>
            <consortium name="US DOE Joint Genome Institute"/>
            <person name="Lucas S."/>
            <person name="Copeland A."/>
            <person name="Lapidus A."/>
            <person name="Glavina del Rio T."/>
            <person name="Tice H."/>
            <person name="Bruce D."/>
            <person name="Goodwin L."/>
            <person name="Pitluck S."/>
            <person name="Sims D."/>
            <person name="Lu M."/>
            <person name="Kiss H."/>
            <person name="Meineke L."/>
            <person name="Brettin T."/>
            <person name="Detter J.C."/>
            <person name="Han C."/>
            <person name="Larimer F."/>
            <person name="Land M."/>
            <person name="Hauser L."/>
            <person name="Kyrpides N."/>
            <person name="Ovchinnikova G."/>
            <person name="Hazen T.C."/>
        </authorList>
    </citation>
    <scope>NUCLEOTIDE SEQUENCE [LARGE SCALE GENOMIC DNA]</scope>
    <source>
        <strain evidence="2">ATCC 27774</strain>
    </source>
</reference>
<dbReference type="eggNOG" id="COG1213">
    <property type="taxonomic scope" value="Bacteria"/>
</dbReference>
<dbReference type="Gene3D" id="3.90.550.10">
    <property type="entry name" value="Spore Coat Polysaccharide Biosynthesis Protein SpsA, Chain A"/>
    <property type="match status" value="1"/>
</dbReference>
<dbReference type="STRING" id="525146.Ddes_1018"/>
<dbReference type="InterPro" id="IPR025877">
    <property type="entry name" value="MobA-like_NTP_Trfase"/>
</dbReference>
<dbReference type="InterPro" id="IPR029044">
    <property type="entry name" value="Nucleotide-diphossugar_trans"/>
</dbReference>